<proteinExistence type="predicted"/>
<reference evidence="2" key="2">
    <citation type="submission" date="2011-03" db="EMBL/GenBank/DDBJ databases">
        <title>The complete genome of Desulfobacca acetoxidans DSM 11109.</title>
        <authorList>
            <consortium name="US DOE Joint Genome Institute (JGI-PGF)"/>
            <person name="Lucas S."/>
            <person name="Copeland A."/>
            <person name="Lapidus A."/>
            <person name="Bruce D."/>
            <person name="Goodwin L."/>
            <person name="Pitluck S."/>
            <person name="Peters L."/>
            <person name="Kyrpides N."/>
            <person name="Mavromatis K."/>
            <person name="Ivanova N."/>
            <person name="Ovchinnikova G."/>
            <person name="Teshima H."/>
            <person name="Detter J.C."/>
            <person name="Han C."/>
            <person name="Land M."/>
            <person name="Hauser L."/>
            <person name="Markowitz V."/>
            <person name="Cheng J.-F."/>
            <person name="Hugenholtz P."/>
            <person name="Woyke T."/>
            <person name="Wu D."/>
            <person name="Spring S."/>
            <person name="Schueler E."/>
            <person name="Brambilla E."/>
            <person name="Klenk H.-P."/>
            <person name="Eisen J.A."/>
        </authorList>
    </citation>
    <scope>NUCLEOTIDE SEQUENCE [LARGE SCALE GENOMIC DNA]</scope>
    <source>
        <strain evidence="2">ATCC 700848 / DSM 11109 / ASRB2</strain>
    </source>
</reference>
<keyword evidence="2" id="KW-1185">Reference proteome</keyword>
<gene>
    <name evidence="1" type="ordered locus">Desac_2788</name>
</gene>
<evidence type="ECO:0000313" key="1">
    <source>
        <dbReference type="EMBL" id="AEB10595.1"/>
    </source>
</evidence>
<organism evidence="1 2">
    <name type="scientific">Desulfobacca acetoxidans (strain ATCC 700848 / DSM 11109 / ASRB2)</name>
    <dbReference type="NCBI Taxonomy" id="880072"/>
    <lineage>
        <taxon>Bacteria</taxon>
        <taxon>Pseudomonadati</taxon>
        <taxon>Thermodesulfobacteriota</taxon>
        <taxon>Desulfobaccia</taxon>
        <taxon>Desulfobaccales</taxon>
        <taxon>Desulfobaccaceae</taxon>
        <taxon>Desulfobacca</taxon>
    </lineage>
</organism>
<dbReference type="EMBL" id="CP002629">
    <property type="protein sequence ID" value="AEB10595.1"/>
    <property type="molecule type" value="Genomic_DNA"/>
</dbReference>
<dbReference type="Proteomes" id="UP000000483">
    <property type="component" value="Chromosome"/>
</dbReference>
<dbReference type="HOGENOM" id="CLU_1560459_0_0_7"/>
<name>F2NE27_DESAR</name>
<dbReference type="STRING" id="880072.Desac_2788"/>
<accession>F2NE27</accession>
<protein>
    <submittedName>
        <fullName evidence="1">Uncharacterized protein</fullName>
    </submittedName>
</protein>
<reference evidence="1 2" key="1">
    <citation type="journal article" date="2011" name="Stand. Genomic Sci.">
        <title>Complete genome sequence of the acetate-degrading sulfate reducer Desulfobacca acetoxidans type strain (ASRB2).</title>
        <authorList>
            <person name="Goker M."/>
            <person name="Teshima H."/>
            <person name="Lapidus A."/>
            <person name="Nolan M."/>
            <person name="Lucas S."/>
            <person name="Hammon N."/>
            <person name="Deshpande S."/>
            <person name="Cheng J.F."/>
            <person name="Tapia R."/>
            <person name="Han C."/>
            <person name="Goodwin L."/>
            <person name="Pitluck S."/>
            <person name="Huntemann M."/>
            <person name="Liolios K."/>
            <person name="Ivanova N."/>
            <person name="Pagani I."/>
            <person name="Mavromatis K."/>
            <person name="Ovchinikova G."/>
            <person name="Pati A."/>
            <person name="Chen A."/>
            <person name="Palaniappan K."/>
            <person name="Land M."/>
            <person name="Hauser L."/>
            <person name="Brambilla E.M."/>
            <person name="Rohde M."/>
            <person name="Spring S."/>
            <person name="Detter J.C."/>
            <person name="Woyke T."/>
            <person name="Bristow J."/>
            <person name="Eisen J.A."/>
            <person name="Markowitz V."/>
            <person name="Hugenholtz P."/>
            <person name="Kyrpides N.C."/>
            <person name="Klenk H.P."/>
        </authorList>
    </citation>
    <scope>NUCLEOTIDE SEQUENCE [LARGE SCALE GENOMIC DNA]</scope>
    <source>
        <strain evidence="2">ATCC 700848 / DSM 11109 / ASRB2</strain>
    </source>
</reference>
<sequence length="171" mass="19812">MPSKAFPHTWITLSGHHLYETLNPFWLHLDQQLAKPKSLHLWITPEQADLQQQLQAALILLGKHYHVNFKLEFHAFDEEDVDQFAGQVRQLFSRLQADSPQVILDISPTTWSFVPLILVGQAANLQPPCQIIYLQYGSHLFRQRPYPLIPRQAVRLHQVPVSGWHSEEETP</sequence>
<dbReference type="AlphaFoldDB" id="F2NE27"/>
<evidence type="ECO:0000313" key="2">
    <source>
        <dbReference type="Proteomes" id="UP000000483"/>
    </source>
</evidence>
<dbReference type="RefSeq" id="WP_013707704.1">
    <property type="nucleotide sequence ID" value="NC_015388.1"/>
</dbReference>
<dbReference type="KEGG" id="dao:Desac_2788"/>